<dbReference type="PANTHER" id="PTHR30346">
    <property type="entry name" value="TRANSCRIPTIONAL DUAL REGULATOR HCAR-RELATED"/>
    <property type="match status" value="1"/>
</dbReference>
<dbReference type="Gene3D" id="3.40.190.10">
    <property type="entry name" value="Periplasmic binding protein-like II"/>
    <property type="match status" value="2"/>
</dbReference>
<keyword evidence="4" id="KW-0010">Activator</keyword>
<dbReference type="EMBL" id="FNTB01000001">
    <property type="protein sequence ID" value="SEC38754.1"/>
    <property type="molecule type" value="Genomic_DNA"/>
</dbReference>
<dbReference type="GO" id="GO:0003700">
    <property type="term" value="F:DNA-binding transcription factor activity"/>
    <property type="evidence" value="ECO:0007669"/>
    <property type="project" value="InterPro"/>
</dbReference>
<evidence type="ECO:0000256" key="3">
    <source>
        <dbReference type="ARBA" id="ARBA00023125"/>
    </source>
</evidence>
<gene>
    <name evidence="7" type="ORF">SAMN05192540_3045</name>
</gene>
<dbReference type="Pfam" id="PF00126">
    <property type="entry name" value="HTH_1"/>
    <property type="match status" value="1"/>
</dbReference>
<evidence type="ECO:0000313" key="7">
    <source>
        <dbReference type="EMBL" id="SEC38754.1"/>
    </source>
</evidence>
<keyword evidence="2" id="KW-0805">Transcription regulation</keyword>
<keyword evidence="3" id="KW-0238">DNA-binding</keyword>
<proteinExistence type="inferred from homology"/>
<dbReference type="OrthoDB" id="9803735at2"/>
<protein>
    <submittedName>
        <fullName evidence="7">LysR family transcriptional regulator, hydrogen peroxide-inducible genes activator</fullName>
    </submittedName>
</protein>
<dbReference type="Proteomes" id="UP000183038">
    <property type="component" value="Unassembled WGS sequence"/>
</dbReference>
<organism evidence="7 8">
    <name type="scientific">Maribacter dokdonensis</name>
    <dbReference type="NCBI Taxonomy" id="320912"/>
    <lineage>
        <taxon>Bacteria</taxon>
        <taxon>Pseudomonadati</taxon>
        <taxon>Bacteroidota</taxon>
        <taxon>Flavobacteriia</taxon>
        <taxon>Flavobacteriales</taxon>
        <taxon>Flavobacteriaceae</taxon>
        <taxon>Maribacter</taxon>
    </lineage>
</organism>
<reference evidence="7 8" key="1">
    <citation type="submission" date="2016-10" db="EMBL/GenBank/DDBJ databases">
        <authorList>
            <person name="de Groot N.N."/>
        </authorList>
    </citation>
    <scope>NUCLEOTIDE SEQUENCE [LARGE SCALE GENOMIC DNA]</scope>
    <source>
        <strain evidence="7 8">MAR_2009_71</strain>
    </source>
</reference>
<comment type="similarity">
    <text evidence="1">Belongs to the LysR transcriptional regulatory family.</text>
</comment>
<dbReference type="SUPFAM" id="SSF46785">
    <property type="entry name" value="Winged helix' DNA-binding domain"/>
    <property type="match status" value="1"/>
</dbReference>
<evidence type="ECO:0000313" key="8">
    <source>
        <dbReference type="Proteomes" id="UP000183038"/>
    </source>
</evidence>
<dbReference type="CDD" id="cd08411">
    <property type="entry name" value="PBP2_OxyR"/>
    <property type="match status" value="1"/>
</dbReference>
<sequence>MTLQQLEYVIALDAYRHFVTAAEKCFVTQPTITIQVKKLEDEIGFLIFDKSKFPLKPTSLGEMFILKAKMILKEARELKNMVNIELNSIEGEFRLAVLPTISSYLIPLISGPFSKKYPNTRLMIEEMESDQIIRSLHNKEIDIGLLVTPLNDAHLREIKLYNEPFVFYGQPGFINKDKNKISVEEIEGLTNLWLLEKGHCFRNQVLNICGHTNTNGNIQFQSGSIEALKKMVDNYGGFTLVPEMAINTNDNGHVLHFQKPKPVREVSLVVQQTFSKEVLLDALRHEILDKTPKEFEKNQRFIKINWR</sequence>
<dbReference type="SUPFAM" id="SSF53850">
    <property type="entry name" value="Periplasmic binding protein-like II"/>
    <property type="match status" value="1"/>
</dbReference>
<dbReference type="InterPro" id="IPR036388">
    <property type="entry name" value="WH-like_DNA-bd_sf"/>
</dbReference>
<dbReference type="GO" id="GO:0003677">
    <property type="term" value="F:DNA binding"/>
    <property type="evidence" value="ECO:0007669"/>
    <property type="project" value="UniProtKB-KW"/>
</dbReference>
<dbReference type="InterPro" id="IPR005119">
    <property type="entry name" value="LysR_subst-bd"/>
</dbReference>
<dbReference type="InterPro" id="IPR000847">
    <property type="entry name" value="LysR_HTH_N"/>
</dbReference>
<evidence type="ECO:0000259" key="6">
    <source>
        <dbReference type="PROSITE" id="PS50931"/>
    </source>
</evidence>
<dbReference type="PROSITE" id="PS50931">
    <property type="entry name" value="HTH_LYSR"/>
    <property type="match status" value="1"/>
</dbReference>
<keyword evidence="5" id="KW-0804">Transcription</keyword>
<evidence type="ECO:0000256" key="4">
    <source>
        <dbReference type="ARBA" id="ARBA00023159"/>
    </source>
</evidence>
<feature type="domain" description="HTH lysR-type" evidence="6">
    <location>
        <begin position="1"/>
        <end position="58"/>
    </location>
</feature>
<dbReference type="PANTHER" id="PTHR30346:SF26">
    <property type="entry name" value="HYDROGEN PEROXIDE-INDUCIBLE GENES ACTIVATOR"/>
    <property type="match status" value="1"/>
</dbReference>
<name>A0A1H4S3Z2_9FLAO</name>
<dbReference type="Pfam" id="PF03466">
    <property type="entry name" value="LysR_substrate"/>
    <property type="match status" value="1"/>
</dbReference>
<dbReference type="InterPro" id="IPR036390">
    <property type="entry name" value="WH_DNA-bd_sf"/>
</dbReference>
<dbReference type="GO" id="GO:0032993">
    <property type="term" value="C:protein-DNA complex"/>
    <property type="evidence" value="ECO:0007669"/>
    <property type="project" value="TreeGrafter"/>
</dbReference>
<evidence type="ECO:0000256" key="2">
    <source>
        <dbReference type="ARBA" id="ARBA00023015"/>
    </source>
</evidence>
<dbReference type="PRINTS" id="PR00039">
    <property type="entry name" value="HTHLYSR"/>
</dbReference>
<dbReference type="Gene3D" id="1.10.10.10">
    <property type="entry name" value="Winged helix-like DNA-binding domain superfamily/Winged helix DNA-binding domain"/>
    <property type="match status" value="1"/>
</dbReference>
<dbReference type="AlphaFoldDB" id="A0A1H4S3Z2"/>
<evidence type="ECO:0000256" key="1">
    <source>
        <dbReference type="ARBA" id="ARBA00009437"/>
    </source>
</evidence>
<dbReference type="RefSeq" id="WP_074673786.1">
    <property type="nucleotide sequence ID" value="NZ_FNTB01000001.1"/>
</dbReference>
<evidence type="ECO:0000256" key="5">
    <source>
        <dbReference type="ARBA" id="ARBA00023163"/>
    </source>
</evidence>
<accession>A0A1H4S3Z2</accession>